<dbReference type="PANTHER" id="PTHR35205:SF1">
    <property type="entry name" value="ZU5 DOMAIN-CONTAINING PROTEIN"/>
    <property type="match status" value="1"/>
</dbReference>
<protein>
    <recommendedName>
        <fullName evidence="5">NB-ARC domain-containing protein</fullName>
    </recommendedName>
</protein>
<accession>A0A9P4PZ26</accession>
<evidence type="ECO:0008006" key="5">
    <source>
        <dbReference type="Google" id="ProtNLM"/>
    </source>
</evidence>
<comment type="caution">
    <text evidence="3">The sequence shown here is derived from an EMBL/GenBank/DDBJ whole genome shotgun (WGS) entry which is preliminary data.</text>
</comment>
<feature type="domain" description="NB-ARC" evidence="1">
    <location>
        <begin position="61"/>
        <end position="232"/>
    </location>
</feature>
<keyword evidence="4" id="KW-1185">Reference proteome</keyword>
<dbReference type="Pfam" id="PF00931">
    <property type="entry name" value="NB-ARC"/>
    <property type="match status" value="1"/>
</dbReference>
<proteinExistence type="predicted"/>
<gene>
    <name evidence="3" type="ORF">K431DRAFT_307599</name>
</gene>
<dbReference type="Gene3D" id="3.40.50.300">
    <property type="entry name" value="P-loop containing nucleotide triphosphate hydrolases"/>
    <property type="match status" value="1"/>
</dbReference>
<evidence type="ECO:0000313" key="4">
    <source>
        <dbReference type="Proteomes" id="UP000799441"/>
    </source>
</evidence>
<evidence type="ECO:0000313" key="3">
    <source>
        <dbReference type="EMBL" id="KAF2716694.1"/>
    </source>
</evidence>
<reference evidence="3" key="1">
    <citation type="journal article" date="2020" name="Stud. Mycol.">
        <title>101 Dothideomycetes genomes: a test case for predicting lifestyles and emergence of pathogens.</title>
        <authorList>
            <person name="Haridas S."/>
            <person name="Albert R."/>
            <person name="Binder M."/>
            <person name="Bloem J."/>
            <person name="Labutti K."/>
            <person name="Salamov A."/>
            <person name="Andreopoulos B."/>
            <person name="Baker S."/>
            <person name="Barry K."/>
            <person name="Bills G."/>
            <person name="Bluhm B."/>
            <person name="Cannon C."/>
            <person name="Castanera R."/>
            <person name="Culley D."/>
            <person name="Daum C."/>
            <person name="Ezra D."/>
            <person name="Gonzalez J."/>
            <person name="Henrissat B."/>
            <person name="Kuo A."/>
            <person name="Liang C."/>
            <person name="Lipzen A."/>
            <person name="Lutzoni F."/>
            <person name="Magnuson J."/>
            <person name="Mondo S."/>
            <person name="Nolan M."/>
            <person name="Ohm R."/>
            <person name="Pangilinan J."/>
            <person name="Park H.-J."/>
            <person name="Ramirez L."/>
            <person name="Alfaro M."/>
            <person name="Sun H."/>
            <person name="Tritt A."/>
            <person name="Yoshinaga Y."/>
            <person name="Zwiers L.-H."/>
            <person name="Turgeon B."/>
            <person name="Goodwin S."/>
            <person name="Spatafora J."/>
            <person name="Crous P."/>
            <person name="Grigoriev I."/>
        </authorList>
    </citation>
    <scope>NUCLEOTIDE SEQUENCE</scope>
    <source>
        <strain evidence="3">CBS 116435</strain>
    </source>
</reference>
<dbReference type="Pfam" id="PF25000">
    <property type="entry name" value="DUF7779"/>
    <property type="match status" value="1"/>
</dbReference>
<dbReference type="GO" id="GO:0043531">
    <property type="term" value="F:ADP binding"/>
    <property type="evidence" value="ECO:0007669"/>
    <property type="project" value="InterPro"/>
</dbReference>
<dbReference type="EMBL" id="MU003865">
    <property type="protein sequence ID" value="KAF2716694.1"/>
    <property type="molecule type" value="Genomic_DNA"/>
</dbReference>
<dbReference type="Proteomes" id="UP000799441">
    <property type="component" value="Unassembled WGS sequence"/>
</dbReference>
<dbReference type="OrthoDB" id="1658288at2759"/>
<name>A0A9P4PZ26_9PEZI</name>
<sequence length="523" mass="59127">MAESSTRISFGSIIGGIGVGVNHAPINTTVYPPPDRPETPSEPSSIIPFHHDPDHVERSALLDEVSGKLSVSGARVALFGLGGAGKTRLAVEYARQVRKRSPQTWALWLHAGTAARFEQSVRDVAEHMRIHGRHDPKANIFQLFRVWLCNRKKGEWLVILDSVDDAGFLFAKPATAAERRLIDYLPVCEHGSILFTTRSQHVASLLTHTSQIIHVPPMVPSDAQELLQKKLGGEERDRYCQLAVALDCLPLALAQAAAYIHQRRPKCSIKDYLAKLQNSRSRTTLLRSDPQFPDRDEEASSSILKTWQISFDYISRMRPSAADLLSTMSFCDPQAIPEILMHDNRSSDDSHDLDQVCDDSFGEDVTTLRSFSFISATTDRESWEMHRLVQDATRMWLEDRRRLEVFQARFIHRLNEVFPSGHYENWQACQLLFPHAQFVAGQPPSDENTRSRWASVMYHAAWYAWQKGQLAAAQMMAESSMQVEASLERQNEEQMLYSTAMLALILRARGLWGEAEKLQVQHG</sequence>
<feature type="domain" description="DUF7779" evidence="2">
    <location>
        <begin position="316"/>
        <end position="400"/>
    </location>
</feature>
<dbReference type="InterPro" id="IPR002182">
    <property type="entry name" value="NB-ARC"/>
</dbReference>
<evidence type="ECO:0000259" key="1">
    <source>
        <dbReference type="Pfam" id="PF00931"/>
    </source>
</evidence>
<dbReference type="InterPro" id="IPR056681">
    <property type="entry name" value="DUF7779"/>
</dbReference>
<dbReference type="AlphaFoldDB" id="A0A9P4PZ26"/>
<dbReference type="InterPro" id="IPR027417">
    <property type="entry name" value="P-loop_NTPase"/>
</dbReference>
<dbReference type="PANTHER" id="PTHR35205">
    <property type="entry name" value="NB-ARC AND TPR DOMAIN PROTEIN"/>
    <property type="match status" value="1"/>
</dbReference>
<evidence type="ECO:0000259" key="2">
    <source>
        <dbReference type="Pfam" id="PF25000"/>
    </source>
</evidence>
<dbReference type="SUPFAM" id="SSF52540">
    <property type="entry name" value="P-loop containing nucleoside triphosphate hydrolases"/>
    <property type="match status" value="1"/>
</dbReference>
<organism evidence="3 4">
    <name type="scientific">Polychaeton citri CBS 116435</name>
    <dbReference type="NCBI Taxonomy" id="1314669"/>
    <lineage>
        <taxon>Eukaryota</taxon>
        <taxon>Fungi</taxon>
        <taxon>Dikarya</taxon>
        <taxon>Ascomycota</taxon>
        <taxon>Pezizomycotina</taxon>
        <taxon>Dothideomycetes</taxon>
        <taxon>Dothideomycetidae</taxon>
        <taxon>Capnodiales</taxon>
        <taxon>Capnodiaceae</taxon>
        <taxon>Polychaeton</taxon>
    </lineage>
</organism>